<dbReference type="SUPFAM" id="SSF55048">
    <property type="entry name" value="Probable ACP-binding domain of malonyl-CoA ACP transacylase"/>
    <property type="match status" value="1"/>
</dbReference>
<dbReference type="GO" id="GO:0005886">
    <property type="term" value="C:plasma membrane"/>
    <property type="evidence" value="ECO:0007669"/>
    <property type="project" value="TreeGrafter"/>
</dbReference>
<dbReference type="InterPro" id="IPR014043">
    <property type="entry name" value="Acyl_transferase_dom"/>
</dbReference>
<dbReference type="Proteomes" id="UP001302812">
    <property type="component" value="Unassembled WGS sequence"/>
</dbReference>
<feature type="region of interest" description="Disordered" evidence="6">
    <location>
        <begin position="1986"/>
        <end position="2034"/>
    </location>
</feature>
<dbReference type="SMART" id="SM00827">
    <property type="entry name" value="PKS_AT"/>
    <property type="match status" value="1"/>
</dbReference>
<evidence type="ECO:0000256" key="5">
    <source>
        <dbReference type="PROSITE-ProRule" id="PRU01363"/>
    </source>
</evidence>
<dbReference type="SUPFAM" id="SSF53474">
    <property type="entry name" value="alpha/beta-Hydrolases"/>
    <property type="match status" value="1"/>
</dbReference>
<sequence length="2294" mass="249326">MALPRNRRQARVYLIGDSTFDVVPGLLDLLRQGHDPLLQAFFNAAYRVLRAEIARTTSTQHARFPRFSSIQDLVALQRRGPLHPALHKALVCTLQLAAFIARCGEPDDLFTQHADSYLAGLCTGALAAAAISCSRHVSDLLKLAPHAVAVAFRAGLCAYELGQSIERGSESWTLAVSSASEDEVRKTVAEFLAEKRLPVYSRLNVSFTSRTSLAITGPPSILRAFAEAKRAAGWRIADLALYAPYHAQHLFTSEDVEAILHADPDADWARQTSLLPVISSATGRLKSARNYRDLLQTAVEDILINPIRFEDLISGVAYVSRFSSPGAPLSVSAVGTTLDGHLRKALEQRGHVVEATNLLAEASPKVSSPNEATGARSPAAYNSASGKSKIAIVGMSGRFPEAEDPDAFWNLLFHGLDVHKVVPPSRWNAATHVDPTGKRKNTSGTPYGCWLNNPGLFDAKFFNVTPREAPQIDPASRLALMTAYEAMEQAGMVPGTTPSTQKDRVGVAYGVTSNDWMEVNSAQNIDTFFIPGGCRAFIPGRVNYFFKFSGPSFSQDTACSSSLSALHNACNMLWQGDVDTAVVGGTNILTNPDYTAGLDRGHFLSRTGNCKSFDQTADGYCRGEGCCTLILKRLDDALAEKDPILAVILGAYTNHSAEADSITRPLADAQKQIFTKILNDASVDPLDVSYVEMHGTGTQAGDTTEMESVVDTFAPRSGSLLRGADKPLYVGTVKSNVGHGEAAAGVTSLAKVLMMMKHNTIPPHAGLRTERNRNFPKDMDERNVRIALEPVEWRENGRPRRAFVNNFSAAGGNSALLIEDAPKLPAVEGTDPRSTHIVTVSAKTPASLKGNIESLIAFLDQNSHSQDLILPTLSYTTTARRAHYPHRVAVQGSDLQHIKAGLRKALEHGNGVTRCRGAPPITFAFTGNGSQYIGMGKQLLEHFPSFRADMHRFDQILQRQGFSSVMPLICASAGVGGRIDSFDAVTVQVATVCLELALARLWMSWGVRPASVVGHSLGEYAALAVAGVLSESDAIFLVARRAQLLQERCKPNSHAMLAVRDSRDVLDRCLSGRPREIACMNGPKHIVLAGAVDKLRRTKDQLQSQGVRTVMLAVPYAFHSAQMDPILDEFEAACQGVTFHKSAIPVICPLTATTVAVGEAGPFSPQYLRRHCREPVNFLGALQYAHSVGVMNDRSVVLEIGPQPIICGMVRDIFGTERSITTLASLKEGQDAFSLLPQSLSSLYVLGCDVNWREYHSAFPASHRVVQLPAYQWDLKDYWIQYVHDWSLRKGDPVPDSLKAPITFSPSEPSASSTIKVPPRPAVLVPKLESTSIHRVCHDGSVDDRTISIVVETDLNREDIKPLVQGHRVNNIPLATPSVYAEIALRVGTHIIDKYAPRLKGCVIGVEDLTIESALVAPRIPQQKVLRCSIEFNMESCAATCRFATLDSRTQKPQQHSHCKLVFRERTAALGDVQGQIEAAKSRIEALNKEVSVGRAFRFSKAMVYKMVGSLAQFDPDFRQLDEVVLNSDAMDASSLVSFASLTSRPGTTFHTNPAAIDAIGQSAGFVMNGNERADLEREVFVNHGWQSFQLFEPLAKDKKYRTYCKMEEKPAKRWEGDCLVLDCEEDRVVAWFGGINLQGVPRRVLHYILSNAYGHATPESSPNGAPKATQHGKPQKAQLTSPATSAPVTSTSSTLPAPDALQGAASASGQETTFSLVKPMAELPKARPKLRSGGSRKVQTLLQILSEETGIPRTELTESADFADLGIDSLLWLQIASRLTEELEITVEFTKFSQILTVKGLCELIDPDGYDADDSDATPDVSAPEERSMVMNGPTMPAQVSGDIAQTQRLVEDSVLSTQQVQEPVSLPSYPVHESVSDNDSVVTKALQVISEESGIPVDELTDDVMFADLGVDSLLSLMITARFREELDIEVPSGASWFSEILSVRDLKRFLGFSTGPVASNPAPTPSTVSSISSSASSSFFESEAGESISSTPTTPGSFLSAAVLEPEPERKPEPSTTRRPARPASSVILSGRPHTDPNTLILFPDGSGCAISYAAMAPFVRPGLAIVGLNCPYLRHPEEMTPQNVSLDALMESYLTEIRRRQPSGPYLLGGWSSGGILAFRAAQMLIQQGEQVDHLVLIDAPPPTGLDPLPARWYEHCSKANIFGSMPGSASSAKSEPPATLVPHFRAQVEMLRDYVADPLPEGFTPKTSIVWAGRCVFDGRPGKPVFETRPEDPEGIKFLTEPRRDWSAGRWRDLFPLDEPEVFVMDGEDHFSMMVCGERLGKIVSDACS</sequence>
<feature type="active site" description="Proton donor; for dehydratase activity" evidence="5">
    <location>
        <position position="1558"/>
    </location>
</feature>
<dbReference type="InterPro" id="IPR032088">
    <property type="entry name" value="SAT"/>
</dbReference>
<keyword evidence="1" id="KW-0596">Phosphopantetheine</keyword>
<dbReference type="Pfam" id="PF00109">
    <property type="entry name" value="ketoacyl-synt"/>
    <property type="match status" value="1"/>
</dbReference>
<proteinExistence type="predicted"/>
<comment type="caution">
    <text evidence="10">The sequence shown here is derived from an EMBL/GenBank/DDBJ whole genome shotgun (WGS) entry which is preliminary data.</text>
</comment>
<feature type="region of interest" description="Disordered" evidence="6">
    <location>
        <begin position="363"/>
        <end position="382"/>
    </location>
</feature>
<evidence type="ECO:0000313" key="11">
    <source>
        <dbReference type="Proteomes" id="UP001302812"/>
    </source>
</evidence>
<evidence type="ECO:0000256" key="4">
    <source>
        <dbReference type="ARBA" id="ARBA00023268"/>
    </source>
</evidence>
<feature type="region of interest" description="Disordered" evidence="6">
    <location>
        <begin position="1657"/>
        <end position="1709"/>
    </location>
</feature>
<dbReference type="Pfam" id="PF22621">
    <property type="entry name" value="CurL-like_PKS_C"/>
    <property type="match status" value="1"/>
</dbReference>
<dbReference type="InterPro" id="IPR001031">
    <property type="entry name" value="Thioesterase"/>
</dbReference>
<dbReference type="InterPro" id="IPR009081">
    <property type="entry name" value="PP-bd_ACP"/>
</dbReference>
<dbReference type="InterPro" id="IPR016039">
    <property type="entry name" value="Thiolase-like"/>
</dbReference>
<dbReference type="RefSeq" id="XP_064673562.1">
    <property type="nucleotide sequence ID" value="XM_064808919.1"/>
</dbReference>
<dbReference type="PANTHER" id="PTHR43775">
    <property type="entry name" value="FATTY ACID SYNTHASE"/>
    <property type="match status" value="1"/>
</dbReference>
<name>A0AAN6TK64_9PEZI</name>
<dbReference type="FunFam" id="1.10.1200.10:FF:000011">
    <property type="entry name" value="Sterigmatocystin biosynthesis polyketide synthase"/>
    <property type="match status" value="1"/>
</dbReference>
<feature type="region of interest" description="C-terminal hotdog fold" evidence="5">
    <location>
        <begin position="1496"/>
        <end position="1647"/>
    </location>
</feature>
<dbReference type="PROSITE" id="PS50075">
    <property type="entry name" value="CARRIER"/>
    <property type="match status" value="2"/>
</dbReference>
<dbReference type="PROSITE" id="PS00012">
    <property type="entry name" value="PHOSPHOPANTETHEINE"/>
    <property type="match status" value="1"/>
</dbReference>
<dbReference type="Gene3D" id="3.10.129.110">
    <property type="entry name" value="Polyketide synthase dehydratase"/>
    <property type="match status" value="1"/>
</dbReference>
<dbReference type="SMART" id="SM00824">
    <property type="entry name" value="PKS_TE"/>
    <property type="match status" value="1"/>
</dbReference>
<dbReference type="SMART" id="SM00825">
    <property type="entry name" value="PKS_KS"/>
    <property type="match status" value="1"/>
</dbReference>
<dbReference type="InterPro" id="IPR006162">
    <property type="entry name" value="Ppantetheine_attach_site"/>
</dbReference>
<dbReference type="SMART" id="SM00823">
    <property type="entry name" value="PKS_PP"/>
    <property type="match status" value="2"/>
</dbReference>
<reference evidence="10" key="1">
    <citation type="journal article" date="2023" name="Mol. Phylogenet. Evol.">
        <title>Genome-scale phylogeny and comparative genomics of the fungal order Sordariales.</title>
        <authorList>
            <person name="Hensen N."/>
            <person name="Bonometti L."/>
            <person name="Westerberg I."/>
            <person name="Brannstrom I.O."/>
            <person name="Guillou S."/>
            <person name="Cros-Aarteil S."/>
            <person name="Calhoun S."/>
            <person name="Haridas S."/>
            <person name="Kuo A."/>
            <person name="Mondo S."/>
            <person name="Pangilinan J."/>
            <person name="Riley R."/>
            <person name="LaButti K."/>
            <person name="Andreopoulos B."/>
            <person name="Lipzen A."/>
            <person name="Chen C."/>
            <person name="Yan M."/>
            <person name="Daum C."/>
            <person name="Ng V."/>
            <person name="Clum A."/>
            <person name="Steindorff A."/>
            <person name="Ohm R.A."/>
            <person name="Martin F."/>
            <person name="Silar P."/>
            <person name="Natvig D.O."/>
            <person name="Lalanne C."/>
            <person name="Gautier V."/>
            <person name="Ament-Velasquez S.L."/>
            <person name="Kruys A."/>
            <person name="Hutchinson M.I."/>
            <person name="Powell A.J."/>
            <person name="Barry K."/>
            <person name="Miller A.N."/>
            <person name="Grigoriev I.V."/>
            <person name="Debuchy R."/>
            <person name="Gladieux P."/>
            <person name="Hiltunen Thoren M."/>
            <person name="Johannesson H."/>
        </authorList>
    </citation>
    <scope>NUCLEOTIDE SEQUENCE</scope>
    <source>
        <strain evidence="10">CBS 508.74</strain>
    </source>
</reference>
<dbReference type="SUPFAM" id="SSF53901">
    <property type="entry name" value="Thiolase-like"/>
    <property type="match status" value="1"/>
</dbReference>
<dbReference type="Pfam" id="PF00698">
    <property type="entry name" value="Acyl_transf_1"/>
    <property type="match status" value="1"/>
</dbReference>
<dbReference type="CDD" id="cd00833">
    <property type="entry name" value="PKS"/>
    <property type="match status" value="1"/>
</dbReference>
<dbReference type="InterPro" id="IPR020802">
    <property type="entry name" value="TesA-like"/>
</dbReference>
<dbReference type="InterPro" id="IPR042104">
    <property type="entry name" value="PKS_dehydratase_sf"/>
</dbReference>
<evidence type="ECO:0000256" key="6">
    <source>
        <dbReference type="SAM" id="MobiDB-lite"/>
    </source>
</evidence>
<reference evidence="10" key="2">
    <citation type="submission" date="2023-05" db="EMBL/GenBank/DDBJ databases">
        <authorList>
            <consortium name="Lawrence Berkeley National Laboratory"/>
            <person name="Steindorff A."/>
            <person name="Hensen N."/>
            <person name="Bonometti L."/>
            <person name="Westerberg I."/>
            <person name="Brannstrom I.O."/>
            <person name="Guillou S."/>
            <person name="Cros-Aarteil S."/>
            <person name="Calhoun S."/>
            <person name="Haridas S."/>
            <person name="Kuo A."/>
            <person name="Mondo S."/>
            <person name="Pangilinan J."/>
            <person name="Riley R."/>
            <person name="Labutti K."/>
            <person name="Andreopoulos B."/>
            <person name="Lipzen A."/>
            <person name="Chen C."/>
            <person name="Yanf M."/>
            <person name="Daum C."/>
            <person name="Ng V."/>
            <person name="Clum A."/>
            <person name="Ohm R."/>
            <person name="Martin F."/>
            <person name="Silar P."/>
            <person name="Natvig D."/>
            <person name="Lalanne C."/>
            <person name="Gautier V."/>
            <person name="Ament-Velasquez S.L."/>
            <person name="Kruys A."/>
            <person name="Hutchinson M.I."/>
            <person name="Powell A.J."/>
            <person name="Barry K."/>
            <person name="Miller A.N."/>
            <person name="Grigoriev I.V."/>
            <person name="Debuchy R."/>
            <person name="Gladieux P."/>
            <person name="Thoren M.H."/>
            <person name="Johannesson H."/>
        </authorList>
    </citation>
    <scope>NUCLEOTIDE SEQUENCE</scope>
    <source>
        <strain evidence="10">CBS 508.74</strain>
    </source>
</reference>
<dbReference type="InterPro" id="IPR016036">
    <property type="entry name" value="Malonyl_transacylase_ACP-bd"/>
</dbReference>
<feature type="domain" description="PKS/mFAS DH" evidence="9">
    <location>
        <begin position="1334"/>
        <end position="1647"/>
    </location>
</feature>
<keyword evidence="4" id="KW-0511">Multifunctional enzyme</keyword>
<keyword evidence="2" id="KW-0597">Phosphoprotein</keyword>
<dbReference type="InterPro" id="IPR020841">
    <property type="entry name" value="PKS_Beta-ketoAc_synthase_dom"/>
</dbReference>
<feature type="region of interest" description="N-terminal hotdog fold" evidence="5">
    <location>
        <begin position="1334"/>
        <end position="1470"/>
    </location>
</feature>
<dbReference type="InterPro" id="IPR001227">
    <property type="entry name" value="Ac_transferase_dom_sf"/>
</dbReference>
<dbReference type="Gene3D" id="3.40.50.1820">
    <property type="entry name" value="alpha/beta hydrolase"/>
    <property type="match status" value="1"/>
</dbReference>
<feature type="compositionally biased region" description="Low complexity" evidence="6">
    <location>
        <begin position="1680"/>
        <end position="1699"/>
    </location>
</feature>
<dbReference type="InterPro" id="IPR036736">
    <property type="entry name" value="ACP-like_sf"/>
</dbReference>
<dbReference type="InterPro" id="IPR030918">
    <property type="entry name" value="PT_fungal_PKS"/>
</dbReference>
<dbReference type="Pfam" id="PF00550">
    <property type="entry name" value="PP-binding"/>
    <property type="match status" value="2"/>
</dbReference>
<dbReference type="EMBL" id="MU853333">
    <property type="protein sequence ID" value="KAK4115992.1"/>
    <property type="molecule type" value="Genomic_DNA"/>
</dbReference>
<evidence type="ECO:0000256" key="3">
    <source>
        <dbReference type="ARBA" id="ARBA00022679"/>
    </source>
</evidence>
<dbReference type="GO" id="GO:0031177">
    <property type="term" value="F:phosphopantetheine binding"/>
    <property type="evidence" value="ECO:0007669"/>
    <property type="project" value="InterPro"/>
</dbReference>
<evidence type="ECO:0000259" key="9">
    <source>
        <dbReference type="PROSITE" id="PS52019"/>
    </source>
</evidence>
<feature type="domain" description="Ketosynthase family 3 (KS3)" evidence="8">
    <location>
        <begin position="387"/>
        <end position="820"/>
    </location>
</feature>
<dbReference type="Pfam" id="PF16073">
    <property type="entry name" value="SAT"/>
    <property type="match status" value="1"/>
</dbReference>
<dbReference type="GO" id="GO:0005737">
    <property type="term" value="C:cytoplasm"/>
    <property type="evidence" value="ECO:0007669"/>
    <property type="project" value="TreeGrafter"/>
</dbReference>
<dbReference type="InterPro" id="IPR049900">
    <property type="entry name" value="PKS_mFAS_DH"/>
</dbReference>
<dbReference type="NCBIfam" id="TIGR04532">
    <property type="entry name" value="PT_fungal_PKS"/>
    <property type="match status" value="1"/>
</dbReference>
<dbReference type="Gene3D" id="3.30.70.3290">
    <property type="match status" value="1"/>
</dbReference>
<dbReference type="Pfam" id="PF00975">
    <property type="entry name" value="Thioesterase"/>
    <property type="match status" value="1"/>
</dbReference>
<evidence type="ECO:0000256" key="2">
    <source>
        <dbReference type="ARBA" id="ARBA00022553"/>
    </source>
</evidence>
<feature type="domain" description="Carrier" evidence="7">
    <location>
        <begin position="1878"/>
        <end position="1957"/>
    </location>
</feature>
<protein>
    <submittedName>
        <fullName evidence="10">Ketoacyl-synt-domain-containing protein</fullName>
    </submittedName>
</protein>
<keyword evidence="11" id="KW-1185">Reference proteome</keyword>
<dbReference type="GO" id="GO:0004312">
    <property type="term" value="F:fatty acid synthase activity"/>
    <property type="evidence" value="ECO:0007669"/>
    <property type="project" value="TreeGrafter"/>
</dbReference>
<dbReference type="GeneID" id="89933042"/>
<organism evidence="10 11">
    <name type="scientific">Canariomyces notabilis</name>
    <dbReference type="NCBI Taxonomy" id="2074819"/>
    <lineage>
        <taxon>Eukaryota</taxon>
        <taxon>Fungi</taxon>
        <taxon>Dikarya</taxon>
        <taxon>Ascomycota</taxon>
        <taxon>Pezizomycotina</taxon>
        <taxon>Sordariomycetes</taxon>
        <taxon>Sordariomycetidae</taxon>
        <taxon>Sordariales</taxon>
        <taxon>Chaetomiaceae</taxon>
        <taxon>Canariomyces</taxon>
    </lineage>
</organism>
<dbReference type="FunFam" id="3.40.366.10:FF:000002">
    <property type="entry name" value="Probable polyketide synthase 2"/>
    <property type="match status" value="1"/>
</dbReference>
<accession>A0AAN6TK64</accession>
<dbReference type="InterPro" id="IPR029058">
    <property type="entry name" value="AB_hydrolase_fold"/>
</dbReference>
<feature type="active site" description="Proton acceptor; for dehydratase activity" evidence="5">
    <location>
        <position position="1367"/>
    </location>
</feature>
<dbReference type="SUPFAM" id="SSF47336">
    <property type="entry name" value="ACP-like"/>
    <property type="match status" value="2"/>
</dbReference>
<gene>
    <name evidence="10" type="ORF">N656DRAFT_217943</name>
</gene>
<dbReference type="InterPro" id="IPR020806">
    <property type="entry name" value="PKS_PP-bd"/>
</dbReference>
<dbReference type="InterPro" id="IPR014031">
    <property type="entry name" value="Ketoacyl_synth_C"/>
</dbReference>
<dbReference type="SUPFAM" id="SSF52151">
    <property type="entry name" value="FabD/lysophospholipase-like"/>
    <property type="match status" value="1"/>
</dbReference>
<dbReference type="GO" id="GO:0006633">
    <property type="term" value="P:fatty acid biosynthetic process"/>
    <property type="evidence" value="ECO:0007669"/>
    <property type="project" value="TreeGrafter"/>
</dbReference>
<dbReference type="Gene3D" id="3.40.47.10">
    <property type="match status" value="1"/>
</dbReference>
<keyword evidence="3" id="KW-0808">Transferase</keyword>
<evidence type="ECO:0000259" key="8">
    <source>
        <dbReference type="PROSITE" id="PS52004"/>
    </source>
</evidence>
<evidence type="ECO:0000256" key="1">
    <source>
        <dbReference type="ARBA" id="ARBA00022450"/>
    </source>
</evidence>
<dbReference type="PANTHER" id="PTHR43775:SF40">
    <property type="entry name" value="NORSOLORINIC ACID SYNTHASE STCA"/>
    <property type="match status" value="1"/>
</dbReference>
<dbReference type="InterPro" id="IPR050091">
    <property type="entry name" value="PKS_NRPS_Biosynth_Enz"/>
</dbReference>
<evidence type="ECO:0000259" key="7">
    <source>
        <dbReference type="PROSITE" id="PS50075"/>
    </source>
</evidence>
<feature type="domain" description="Carrier" evidence="7">
    <location>
        <begin position="1733"/>
        <end position="1810"/>
    </location>
</feature>
<dbReference type="Gene3D" id="1.10.1200.10">
    <property type="entry name" value="ACP-like"/>
    <property type="match status" value="2"/>
</dbReference>
<dbReference type="Pfam" id="PF02801">
    <property type="entry name" value="Ketoacyl-synt_C"/>
    <property type="match status" value="1"/>
</dbReference>
<evidence type="ECO:0000313" key="10">
    <source>
        <dbReference type="EMBL" id="KAK4115992.1"/>
    </source>
</evidence>
<dbReference type="PROSITE" id="PS52019">
    <property type="entry name" value="PKS_MFAS_DH"/>
    <property type="match status" value="1"/>
</dbReference>
<dbReference type="InterPro" id="IPR014030">
    <property type="entry name" value="Ketoacyl_synth_N"/>
</dbReference>
<dbReference type="PROSITE" id="PS52004">
    <property type="entry name" value="KS3_2"/>
    <property type="match status" value="1"/>
</dbReference>
<dbReference type="Gene3D" id="3.40.366.10">
    <property type="entry name" value="Malonyl-Coenzyme A Acyl Carrier Protein, domain 2"/>
    <property type="match status" value="2"/>
</dbReference>
<dbReference type="InterPro" id="IPR016035">
    <property type="entry name" value="Acyl_Trfase/lysoPLipase"/>
</dbReference>